<reference evidence="3 4" key="1">
    <citation type="submission" date="2016-11" db="EMBL/GenBank/DDBJ databases">
        <authorList>
            <person name="Jaros S."/>
            <person name="Januszkiewicz K."/>
            <person name="Wedrychowicz H."/>
        </authorList>
    </citation>
    <scope>NUCLEOTIDE SEQUENCE [LARGE SCALE GENOMIC DNA]</scope>
    <source>
        <strain evidence="3 4">DSM 14916</strain>
    </source>
</reference>
<dbReference type="OrthoDB" id="9763644at2"/>
<protein>
    <submittedName>
        <fullName evidence="3">Predicted P-loop ATPase and inactivated derivatives</fullName>
    </submittedName>
</protein>
<sequence length="723" mass="80464">MSAGTTRGGIAGTDAHDEAWADAYLDDESGSPDALERVLTVTRFTSHAASTKKEVAITLRDLAPAILKRTAPKKDALPWLKLARFGDRKTEKGSLRHDANVLAVDGVEADYDGGEVGVEEAIARLKAARLAALVYTSPSHTPEAPRWRVLAPFSKSLAPEKRRHMAERLNGALGGILAGESFALSQAYFYGSVAGNPAHRVELVEGRALDLAHDLDAGAVGKGSKPPKGGEAGGHVAPLRRPKDESRSGVAFRLACDLARDGKGEAEWRDHPDVAPWAAEKPEREVARTWARAAARVEPERAWLATLMTVGEEEKRRAVPCLENAVVTLRLHPDWADVLAFDAMAQTVVKLRPLPTHDGDGLDRAPYAVPEPWEEADTTAARRWIQRIRLMVSREDMREAVEFVARDHRFHPVRDYLDGLRWDGTPRLANLMHAYAGAKADPYAQGIGRMFLISLVARAYEPGCEVHHMPALIGAQGAGKSSFCKALMPRREWFSDTLPPVGEDSVRTAMALRGKWLIEVAELDAFRRTDFRTLKDFLTRAVEEFTPKYGRQPVREPRGLAFIGTTNESEFLKDDTGNRRFWPLEVGTPDLDALRRDRDQLWAEAATAYRAGEAWHPTRRWQEIYATPAQEAAREEVDARIPLVRAWLDGERSQYGEDAERRDRVTAAQVWTEALDGRGSHFPRADQMAVAKMLKALGWEKRKVRYGDKTLWTYFRPDPAADI</sequence>
<evidence type="ECO:0000256" key="1">
    <source>
        <dbReference type="SAM" id="MobiDB-lite"/>
    </source>
</evidence>
<feature type="region of interest" description="Disordered" evidence="1">
    <location>
        <begin position="219"/>
        <end position="245"/>
    </location>
</feature>
<accession>A0A1M6Q060</accession>
<dbReference type="Pfam" id="PF05272">
    <property type="entry name" value="VapE-like_dom"/>
    <property type="match status" value="1"/>
</dbReference>
<dbReference type="AlphaFoldDB" id="A0A1M6Q060"/>
<feature type="domain" description="Virulence-associated protein E-like" evidence="2">
    <location>
        <begin position="417"/>
        <end position="632"/>
    </location>
</feature>
<name>A0A1M6Q060_9PROT</name>
<dbReference type="InterPro" id="IPR007936">
    <property type="entry name" value="VapE-like_dom"/>
</dbReference>
<dbReference type="Proteomes" id="UP000184387">
    <property type="component" value="Unassembled WGS sequence"/>
</dbReference>
<dbReference type="EMBL" id="FQZF01000033">
    <property type="protein sequence ID" value="SHK13506.1"/>
    <property type="molecule type" value="Genomic_DNA"/>
</dbReference>
<gene>
    <name evidence="3" type="ORF">SAMN02745194_04258</name>
</gene>
<keyword evidence="4" id="KW-1185">Reference proteome</keyword>
<organism evidence="3 4">
    <name type="scientific">Muricoccus roseus</name>
    <dbReference type="NCBI Taxonomy" id="198092"/>
    <lineage>
        <taxon>Bacteria</taxon>
        <taxon>Pseudomonadati</taxon>
        <taxon>Pseudomonadota</taxon>
        <taxon>Alphaproteobacteria</taxon>
        <taxon>Acetobacterales</taxon>
        <taxon>Roseomonadaceae</taxon>
        <taxon>Muricoccus</taxon>
    </lineage>
</organism>
<dbReference type="SUPFAM" id="SSF52540">
    <property type="entry name" value="P-loop containing nucleoside triphosphate hydrolases"/>
    <property type="match status" value="1"/>
</dbReference>
<evidence type="ECO:0000313" key="3">
    <source>
        <dbReference type="EMBL" id="SHK13506.1"/>
    </source>
</evidence>
<dbReference type="PANTHER" id="PTHR34985:SF1">
    <property type="entry name" value="SLR0554 PROTEIN"/>
    <property type="match status" value="1"/>
</dbReference>
<evidence type="ECO:0000313" key="4">
    <source>
        <dbReference type="Proteomes" id="UP000184387"/>
    </source>
</evidence>
<proteinExistence type="predicted"/>
<dbReference type="PANTHER" id="PTHR34985">
    <property type="entry name" value="SLR0554 PROTEIN"/>
    <property type="match status" value="1"/>
</dbReference>
<dbReference type="InterPro" id="IPR027417">
    <property type="entry name" value="P-loop_NTPase"/>
</dbReference>
<evidence type="ECO:0000259" key="2">
    <source>
        <dbReference type="Pfam" id="PF05272"/>
    </source>
</evidence>